<dbReference type="SUPFAM" id="SSF53850">
    <property type="entry name" value="Periplasmic binding protein-like II"/>
    <property type="match status" value="1"/>
</dbReference>
<evidence type="ECO:0000259" key="5">
    <source>
        <dbReference type="PROSITE" id="PS50931"/>
    </source>
</evidence>
<dbReference type="InterPro" id="IPR058163">
    <property type="entry name" value="LysR-type_TF_proteobact-type"/>
</dbReference>
<dbReference type="GO" id="GO:0006351">
    <property type="term" value="P:DNA-templated transcription"/>
    <property type="evidence" value="ECO:0007669"/>
    <property type="project" value="TreeGrafter"/>
</dbReference>
<sequence>MDRIRQYEIFIQIVESGNFTRAAEALGLPRSTVSTVLRALEDRLGEQLLHRTTRQVRPTPQGEQFLEVARELADSMRSAESLFDSRSGPVSGRLRVNMTSQLATRIVLPNLASFQARHPDLELELGASDRLIDPVHDGVDLVVRAAELADSELICRKIGAIGMASCASRSYLDTHGVPENPDDLFDHYIVGYGPWGAPDTHVWEGLGPEGLIRRTLKSRVTVDNTEAYWTAARHGRGIVQIPRYHLADRAEEGQALVEVLADFPPPDLPLSFVYPRRRTASPRLTVFMDWLSDLVRAEGFLAS</sequence>
<keyword evidence="3" id="KW-0238">DNA-binding</keyword>
<dbReference type="RefSeq" id="WP_135945036.1">
    <property type="nucleotide sequence ID" value="NZ_BMEI01000002.1"/>
</dbReference>
<keyword evidence="7" id="KW-1185">Reference proteome</keyword>
<dbReference type="Proteomes" id="UP000305451">
    <property type="component" value="Unassembled WGS sequence"/>
</dbReference>
<evidence type="ECO:0000313" key="6">
    <source>
        <dbReference type="EMBL" id="TGY93314.1"/>
    </source>
</evidence>
<keyword evidence="4" id="KW-0804">Transcription</keyword>
<name>A0A4S2HBK6_9PROT</name>
<evidence type="ECO:0000256" key="4">
    <source>
        <dbReference type="ARBA" id="ARBA00023163"/>
    </source>
</evidence>
<reference evidence="6 7" key="1">
    <citation type="journal article" date="2013" name="Int. J. Syst. Evol. Microbiol.">
        <title>Marinicauda pacifica gen. nov., sp. nov., a prosthecate alphaproteobacterium of the family Hyphomonadaceae isolated from deep seawater.</title>
        <authorList>
            <person name="Zhang X.Y."/>
            <person name="Li G.W."/>
            <person name="Wang C.S."/>
            <person name="Zhang Y.J."/>
            <person name="Xu X.W."/>
            <person name="Li H."/>
            <person name="Liu A."/>
            <person name="Liu C."/>
            <person name="Xie B.B."/>
            <person name="Qin Q.L."/>
            <person name="Xu Z."/>
            <person name="Chen X.L."/>
            <person name="Zhou B.C."/>
            <person name="Zhang Y.Z."/>
        </authorList>
    </citation>
    <scope>NUCLEOTIDE SEQUENCE [LARGE SCALE GENOMIC DNA]</scope>
    <source>
        <strain evidence="6 7">P-1 km-3</strain>
    </source>
</reference>
<comment type="caution">
    <text evidence="6">The sequence shown here is derived from an EMBL/GenBank/DDBJ whole genome shotgun (WGS) entry which is preliminary data.</text>
</comment>
<dbReference type="InterPro" id="IPR036388">
    <property type="entry name" value="WH-like_DNA-bd_sf"/>
</dbReference>
<comment type="similarity">
    <text evidence="1">Belongs to the LysR transcriptional regulatory family.</text>
</comment>
<dbReference type="InterPro" id="IPR036390">
    <property type="entry name" value="WH_DNA-bd_sf"/>
</dbReference>
<feature type="domain" description="HTH lysR-type" evidence="5">
    <location>
        <begin position="1"/>
        <end position="59"/>
    </location>
</feature>
<dbReference type="CDD" id="cd08472">
    <property type="entry name" value="PBP2_CrgA_like_3"/>
    <property type="match status" value="1"/>
</dbReference>
<dbReference type="PANTHER" id="PTHR30537:SF72">
    <property type="entry name" value="LYSR FAMILY TRANSCRIPTIONAL REGULATOR"/>
    <property type="match status" value="1"/>
</dbReference>
<dbReference type="EMBL" id="SRXV01000002">
    <property type="protein sequence ID" value="TGY93314.1"/>
    <property type="molecule type" value="Genomic_DNA"/>
</dbReference>
<dbReference type="Gene3D" id="1.10.10.10">
    <property type="entry name" value="Winged helix-like DNA-binding domain superfamily/Winged helix DNA-binding domain"/>
    <property type="match status" value="1"/>
</dbReference>
<evidence type="ECO:0000256" key="1">
    <source>
        <dbReference type="ARBA" id="ARBA00009437"/>
    </source>
</evidence>
<dbReference type="OrthoDB" id="9813056at2"/>
<evidence type="ECO:0000256" key="2">
    <source>
        <dbReference type="ARBA" id="ARBA00023015"/>
    </source>
</evidence>
<dbReference type="SUPFAM" id="SSF46785">
    <property type="entry name" value="Winged helix' DNA-binding domain"/>
    <property type="match status" value="1"/>
</dbReference>
<accession>A0A4S2HBK6</accession>
<dbReference type="GO" id="GO:0043565">
    <property type="term" value="F:sequence-specific DNA binding"/>
    <property type="evidence" value="ECO:0007669"/>
    <property type="project" value="TreeGrafter"/>
</dbReference>
<dbReference type="FunFam" id="1.10.10.10:FF:000001">
    <property type="entry name" value="LysR family transcriptional regulator"/>
    <property type="match status" value="1"/>
</dbReference>
<proteinExistence type="inferred from homology"/>
<evidence type="ECO:0000256" key="3">
    <source>
        <dbReference type="ARBA" id="ARBA00023125"/>
    </source>
</evidence>
<evidence type="ECO:0000313" key="7">
    <source>
        <dbReference type="Proteomes" id="UP000305451"/>
    </source>
</evidence>
<dbReference type="InterPro" id="IPR000847">
    <property type="entry name" value="LysR_HTH_N"/>
</dbReference>
<dbReference type="Pfam" id="PF00126">
    <property type="entry name" value="HTH_1"/>
    <property type="match status" value="1"/>
</dbReference>
<dbReference type="AlphaFoldDB" id="A0A4S2HBK6"/>
<gene>
    <name evidence="6" type="ORF">E5162_09720</name>
</gene>
<dbReference type="Gene3D" id="3.40.190.290">
    <property type="match status" value="1"/>
</dbReference>
<keyword evidence="2" id="KW-0805">Transcription regulation</keyword>
<dbReference type="PROSITE" id="PS50931">
    <property type="entry name" value="HTH_LYSR"/>
    <property type="match status" value="1"/>
</dbReference>
<protein>
    <submittedName>
        <fullName evidence="6">LysR family transcriptional regulator</fullName>
    </submittedName>
</protein>
<dbReference type="Pfam" id="PF03466">
    <property type="entry name" value="LysR_substrate"/>
    <property type="match status" value="1"/>
</dbReference>
<organism evidence="6 7">
    <name type="scientific">Marinicauda pacifica</name>
    <dbReference type="NCBI Taxonomy" id="1133559"/>
    <lineage>
        <taxon>Bacteria</taxon>
        <taxon>Pseudomonadati</taxon>
        <taxon>Pseudomonadota</taxon>
        <taxon>Alphaproteobacteria</taxon>
        <taxon>Maricaulales</taxon>
        <taxon>Maricaulaceae</taxon>
        <taxon>Marinicauda</taxon>
    </lineage>
</organism>
<dbReference type="GO" id="GO:0003700">
    <property type="term" value="F:DNA-binding transcription factor activity"/>
    <property type="evidence" value="ECO:0007669"/>
    <property type="project" value="InterPro"/>
</dbReference>
<dbReference type="InterPro" id="IPR005119">
    <property type="entry name" value="LysR_subst-bd"/>
</dbReference>
<dbReference type="PANTHER" id="PTHR30537">
    <property type="entry name" value="HTH-TYPE TRANSCRIPTIONAL REGULATOR"/>
    <property type="match status" value="1"/>
</dbReference>